<proteinExistence type="predicted"/>
<evidence type="ECO:0000259" key="1">
    <source>
        <dbReference type="Pfam" id="PF23343"/>
    </source>
</evidence>
<name>A0A8S5NLV1_9VIRU</name>
<feature type="domain" description="Replication-associated protein ORF2/G2P" evidence="1">
    <location>
        <begin position="81"/>
        <end position="184"/>
    </location>
</feature>
<dbReference type="EMBL" id="BK015201">
    <property type="protein sequence ID" value="DAD95789.1"/>
    <property type="molecule type" value="Genomic_DNA"/>
</dbReference>
<sequence length="356" mass="42222">MACSSPIWIRNRRYFDKKNPCRNGSDVAKSALALRPWDVARQWLMVPCGKCEDCLRRQRNDWFVRLERELSYCKANSQQAIFITITIAPKYYNEALLDPSRFIRRFNERLRHKLGHSFKHAFFQEFGTHPEMGNEPRLHFHGFLFGTNVLYNTIRAAVRDLGFVWLAKATHKRARYCVKYVTKQIEFNPEEISDKYVTVDGNLTPLSCLLQHRRYTRKFVSAGVGDFLGYMSRPSARVSTWSYYDFEKRINYNYSIPRYYHRYLKPEDEVVRSITAADAYARFSKSPLVKRIVSLCVERFALGSAVSRRETHTWEQKQVMRFSASSRKMPDFTPPTWLDLDILQFWRDHYKLQLII</sequence>
<dbReference type="InterPro" id="IPR056906">
    <property type="entry name" value="ORF2/G2P_dom"/>
</dbReference>
<dbReference type="Pfam" id="PF23343">
    <property type="entry name" value="REP_ORF2-G2P"/>
    <property type="match status" value="1"/>
</dbReference>
<accession>A0A8S5NLV1</accession>
<reference evidence="2" key="1">
    <citation type="journal article" date="2021" name="Proc. Natl. Acad. Sci. U.S.A.">
        <title>A Catalog of Tens of Thousands of Viruses from Human Metagenomes Reveals Hidden Associations with Chronic Diseases.</title>
        <authorList>
            <person name="Tisza M.J."/>
            <person name="Buck C.B."/>
        </authorList>
    </citation>
    <scope>NUCLEOTIDE SEQUENCE</scope>
    <source>
        <strain evidence="2">CtFGM2</strain>
    </source>
</reference>
<protein>
    <submittedName>
        <fullName evidence="2">Replication associated protein</fullName>
    </submittedName>
</protein>
<organism evidence="2">
    <name type="scientific">Microviridae sp. ctFGM2</name>
    <dbReference type="NCBI Taxonomy" id="2826732"/>
    <lineage>
        <taxon>Viruses</taxon>
        <taxon>Monodnaviria</taxon>
        <taxon>Sangervirae</taxon>
        <taxon>Phixviricota</taxon>
        <taxon>Malgrandaviricetes</taxon>
        <taxon>Petitvirales</taxon>
        <taxon>Microviridae</taxon>
    </lineage>
</organism>
<evidence type="ECO:0000313" key="2">
    <source>
        <dbReference type="EMBL" id="DAD95789.1"/>
    </source>
</evidence>